<protein>
    <recommendedName>
        <fullName evidence="4">OTU domain-containing protein</fullName>
    </recommendedName>
</protein>
<feature type="signal peptide" evidence="1">
    <location>
        <begin position="1"/>
        <end position="25"/>
    </location>
</feature>
<evidence type="ECO:0008006" key="4">
    <source>
        <dbReference type="Google" id="ProtNLM"/>
    </source>
</evidence>
<organism evidence="3">
    <name type="scientific">Theileria annulata</name>
    <dbReference type="NCBI Taxonomy" id="5874"/>
    <lineage>
        <taxon>Eukaryota</taxon>
        <taxon>Sar</taxon>
        <taxon>Alveolata</taxon>
        <taxon>Apicomplexa</taxon>
        <taxon>Aconoidasida</taxon>
        <taxon>Piroplasmida</taxon>
        <taxon>Theileriidae</taxon>
        <taxon>Theileria</taxon>
    </lineage>
</organism>
<dbReference type="EMBL" id="UIVT01000004">
    <property type="protein sequence ID" value="SVP94651.1"/>
    <property type="molecule type" value="Genomic_DNA"/>
</dbReference>
<dbReference type="AlphaFoldDB" id="A0A3B0MYP6"/>
<evidence type="ECO:0000313" key="2">
    <source>
        <dbReference type="EMBL" id="SVP94651.1"/>
    </source>
</evidence>
<gene>
    <name evidence="2" type="ORF">TAT_000356400</name>
    <name evidence="3" type="ORF">TAV_000356300</name>
</gene>
<feature type="chain" id="PRO_5036076039" description="OTU domain-containing protein" evidence="1">
    <location>
        <begin position="26"/>
        <end position="336"/>
    </location>
</feature>
<name>A0A3B0MYP6_THEAN</name>
<dbReference type="EMBL" id="UIVS01000004">
    <property type="protein sequence ID" value="SVP95403.1"/>
    <property type="molecule type" value="Genomic_DNA"/>
</dbReference>
<keyword evidence="1" id="KW-0732">Signal</keyword>
<evidence type="ECO:0000256" key="1">
    <source>
        <dbReference type="SAM" id="SignalP"/>
    </source>
</evidence>
<dbReference type="VEuPathDB" id="PiroplasmaDB:TA10740"/>
<proteinExistence type="predicted"/>
<accession>A0A3B0MYP6</accession>
<sequence>MRTLLLVSTFTAFLNSILFPYFVESIENELNLLVMAKYIDVPTLSRLFAFKNFLSSEDYELQPKFRRGWIYKSKLVEQWARRLGMYGYGIAVMNSRGDGNCMFYTIRTIFHLNNITNDDLLAYLNPDLKPAVMVAIRGLLEGDELISVLDLKRICNISWMGFDPFDPESFSMADFDLLNEKLENLSLIQMALQDKEGNMGVEGGMMVAGLNITEFNRRMNTESDKLQVARDLFEAMEAKLKDRHGDHLDSRELEFAFQMKMLLFNKEKTEINCMTKHYDYNPKFAITLYYSDNSHYDVAGIYKLGTTDRNKIKTLFKINEIPIPIIMFISDDCSSE</sequence>
<evidence type="ECO:0000313" key="3">
    <source>
        <dbReference type="EMBL" id="SVP95403.1"/>
    </source>
</evidence>
<reference evidence="3" key="1">
    <citation type="submission" date="2018-07" db="EMBL/GenBank/DDBJ databases">
        <authorList>
            <person name="Quirk P.G."/>
            <person name="Krulwich T.A."/>
        </authorList>
    </citation>
    <scope>NUCLEOTIDE SEQUENCE</scope>
    <source>
        <strain evidence="3">Anand</strain>
    </source>
</reference>